<dbReference type="STRING" id="1799789.AX660_08350"/>
<evidence type="ECO:0000256" key="2">
    <source>
        <dbReference type="ARBA" id="ARBA00022617"/>
    </source>
</evidence>
<evidence type="ECO:0000313" key="6">
    <source>
        <dbReference type="EMBL" id="KXI30542.1"/>
    </source>
</evidence>
<organism evidence="6 7">
    <name type="scientific">Paraglaciecola hydrolytica</name>
    <dbReference type="NCBI Taxonomy" id="1799789"/>
    <lineage>
        <taxon>Bacteria</taxon>
        <taxon>Pseudomonadati</taxon>
        <taxon>Pseudomonadota</taxon>
        <taxon>Gammaproteobacteria</taxon>
        <taxon>Alteromonadales</taxon>
        <taxon>Alteromonadaceae</taxon>
        <taxon>Paraglaciecola</taxon>
    </lineage>
</organism>
<dbReference type="GO" id="GO:0020037">
    <property type="term" value="F:heme binding"/>
    <property type="evidence" value="ECO:0007669"/>
    <property type="project" value="InterPro"/>
</dbReference>
<keyword evidence="2" id="KW-0349">Heme</keyword>
<evidence type="ECO:0000256" key="3">
    <source>
        <dbReference type="ARBA" id="ARBA00022723"/>
    </source>
</evidence>
<dbReference type="PANTHER" id="PTHR47366:SF1">
    <property type="entry name" value="TWO-ON-TWO HEMOGLOBIN-3"/>
    <property type="match status" value="1"/>
</dbReference>
<evidence type="ECO:0000256" key="1">
    <source>
        <dbReference type="ARBA" id="ARBA00022448"/>
    </source>
</evidence>
<evidence type="ECO:0000313" key="7">
    <source>
        <dbReference type="Proteomes" id="UP000070299"/>
    </source>
</evidence>
<keyword evidence="4" id="KW-0408">Iron</keyword>
<comment type="caution">
    <text evidence="6">The sequence shown here is derived from an EMBL/GenBank/DDBJ whole genome shotgun (WGS) entry which is preliminary data.</text>
</comment>
<reference evidence="7" key="1">
    <citation type="submission" date="2016-02" db="EMBL/GenBank/DDBJ databases">
        <authorList>
            <person name="Schultz-Johansen M."/>
            <person name="Glaring M.A."/>
            <person name="Bech P.K."/>
            <person name="Stougaard P."/>
        </authorList>
    </citation>
    <scope>NUCLEOTIDE SEQUENCE [LARGE SCALE GENOMIC DNA]</scope>
    <source>
        <strain evidence="7">S66</strain>
    </source>
</reference>
<sequence>MLGKLTQNPPQKNQEVAQVTPYVLIGGEQGVRKLTNRFYDIMQNDDKAKELLTIHPQPMLSIRQKFFEYLSGWMGGPALYETKYGHPRLRARHLPFTINKQMRDQWMYCMDLAMDDVIDHPELKKSLHDAFYQLATHMINQEN</sequence>
<dbReference type="PANTHER" id="PTHR47366">
    <property type="entry name" value="TWO-ON-TWO HEMOGLOBIN-3"/>
    <property type="match status" value="1"/>
</dbReference>
<dbReference type="SUPFAM" id="SSF46458">
    <property type="entry name" value="Globin-like"/>
    <property type="match status" value="1"/>
</dbReference>
<dbReference type="AlphaFoldDB" id="A0A136A5L6"/>
<gene>
    <name evidence="6" type="ORF">AX660_08350</name>
</gene>
<keyword evidence="7" id="KW-1185">Reference proteome</keyword>
<dbReference type="RefSeq" id="WP_068375230.1">
    <property type="nucleotide sequence ID" value="NZ_LSNE01000003.1"/>
</dbReference>
<dbReference type="Proteomes" id="UP000070299">
    <property type="component" value="Unassembled WGS sequence"/>
</dbReference>
<evidence type="ECO:0000256" key="5">
    <source>
        <dbReference type="ARBA" id="ARBA00034496"/>
    </source>
</evidence>
<dbReference type="CDD" id="cd14773">
    <property type="entry name" value="TrHb2_PhHbO-like_O"/>
    <property type="match status" value="1"/>
</dbReference>
<dbReference type="Gene3D" id="1.10.490.10">
    <property type="entry name" value="Globins"/>
    <property type="match status" value="1"/>
</dbReference>
<dbReference type="EMBL" id="LSNE01000003">
    <property type="protein sequence ID" value="KXI30542.1"/>
    <property type="molecule type" value="Genomic_DNA"/>
</dbReference>
<comment type="similarity">
    <text evidence="5">Belongs to the truncated hemoglobin family. Group II subfamily.</text>
</comment>
<dbReference type="OrthoDB" id="9790913at2"/>
<dbReference type="InterPro" id="IPR012292">
    <property type="entry name" value="Globin/Proto"/>
</dbReference>
<dbReference type="InterPro" id="IPR044203">
    <property type="entry name" value="GlbO/GLB3-like"/>
</dbReference>
<accession>A0A136A5L6</accession>
<keyword evidence="1" id="KW-0813">Transport</keyword>
<proteinExistence type="inferred from homology"/>
<dbReference type="GO" id="GO:0046872">
    <property type="term" value="F:metal ion binding"/>
    <property type="evidence" value="ECO:0007669"/>
    <property type="project" value="UniProtKB-KW"/>
</dbReference>
<dbReference type="Pfam" id="PF01152">
    <property type="entry name" value="Bac_globin"/>
    <property type="match status" value="1"/>
</dbReference>
<dbReference type="InterPro" id="IPR009050">
    <property type="entry name" value="Globin-like_sf"/>
</dbReference>
<keyword evidence="3" id="KW-0479">Metal-binding</keyword>
<evidence type="ECO:0000256" key="4">
    <source>
        <dbReference type="ARBA" id="ARBA00023004"/>
    </source>
</evidence>
<dbReference type="InterPro" id="IPR001486">
    <property type="entry name" value="Hemoglobin_trunc"/>
</dbReference>
<dbReference type="GO" id="GO:0019825">
    <property type="term" value="F:oxygen binding"/>
    <property type="evidence" value="ECO:0007669"/>
    <property type="project" value="InterPro"/>
</dbReference>
<name>A0A136A5L6_9ALTE</name>
<dbReference type="GO" id="GO:0005344">
    <property type="term" value="F:oxygen carrier activity"/>
    <property type="evidence" value="ECO:0007669"/>
    <property type="project" value="InterPro"/>
</dbReference>
<protein>
    <submittedName>
        <fullName evidence="6">Hemoglobin-like oxygen-binding protein</fullName>
    </submittedName>
</protein>